<feature type="domain" description="Type I restriction modification DNA specificity" evidence="1">
    <location>
        <begin position="27"/>
        <end position="200"/>
    </location>
</feature>
<dbReference type="InterPro" id="IPR051212">
    <property type="entry name" value="Type-I_RE_S_subunit"/>
</dbReference>
<evidence type="ECO:0000313" key="3">
    <source>
        <dbReference type="Proteomes" id="UP000788426"/>
    </source>
</evidence>
<dbReference type="Pfam" id="PF01420">
    <property type="entry name" value="Methylase_S"/>
    <property type="match status" value="1"/>
</dbReference>
<keyword evidence="2" id="KW-0540">Nuclease</keyword>
<reference evidence="2 3" key="1">
    <citation type="submission" date="2021-07" db="EMBL/GenBank/DDBJ databases">
        <title>Genomic diversity and antimicrobial resistance of Prevotella spp. isolated from chronic lung disease airways.</title>
        <authorList>
            <person name="Webb K.A."/>
            <person name="Olagoke O.S."/>
            <person name="Baird T."/>
            <person name="Neill J."/>
            <person name="Pham A."/>
            <person name="Wells T.J."/>
            <person name="Ramsay K.A."/>
            <person name="Bell S.C."/>
            <person name="Sarovich D.S."/>
            <person name="Price E.P."/>
        </authorList>
    </citation>
    <scope>NUCLEOTIDE SEQUENCE [LARGE SCALE GENOMIC DNA]</scope>
    <source>
        <strain evidence="2 3">SCHI0011.S.12</strain>
    </source>
</reference>
<dbReference type="PANTHER" id="PTHR43140:SF1">
    <property type="entry name" value="TYPE I RESTRICTION ENZYME ECOKI SPECIFICITY SUBUNIT"/>
    <property type="match status" value="1"/>
</dbReference>
<evidence type="ECO:0000259" key="1">
    <source>
        <dbReference type="Pfam" id="PF01420"/>
    </source>
</evidence>
<organism evidence="2 3">
    <name type="scientific">Hoylesella nanceiensis</name>
    <dbReference type="NCBI Taxonomy" id="425941"/>
    <lineage>
        <taxon>Bacteria</taxon>
        <taxon>Pseudomonadati</taxon>
        <taxon>Bacteroidota</taxon>
        <taxon>Bacteroidia</taxon>
        <taxon>Bacteroidales</taxon>
        <taxon>Prevotellaceae</taxon>
        <taxon>Hoylesella</taxon>
    </lineage>
</organism>
<proteinExistence type="predicted"/>
<gene>
    <name evidence="2" type="ORF">KZO38_04150</name>
</gene>
<evidence type="ECO:0000313" key="2">
    <source>
        <dbReference type="EMBL" id="MBW4768950.1"/>
    </source>
</evidence>
<name>A0ABS6YBJ2_9BACT</name>
<dbReference type="RefSeq" id="WP_219480233.1">
    <property type="nucleotide sequence ID" value="NZ_JAHXCT010000002.1"/>
</dbReference>
<keyword evidence="2" id="KW-0378">Hydrolase</keyword>
<dbReference type="GO" id="GO:0004519">
    <property type="term" value="F:endonuclease activity"/>
    <property type="evidence" value="ECO:0007669"/>
    <property type="project" value="UniProtKB-KW"/>
</dbReference>
<comment type="caution">
    <text evidence="2">The sequence shown here is derived from an EMBL/GenBank/DDBJ whole genome shotgun (WGS) entry which is preliminary data.</text>
</comment>
<keyword evidence="2" id="KW-0255">Endonuclease</keyword>
<sequence>MKSVVCNAVNNMKDSGIKWLGMIPKHWDVVLVKNILRWKSVKGCGEKEVLSLYREYGVIPKSSRDDNHNVTSDNTDDYKLVEKGDFVINKMKAWQGSMGISLYEGIISPAYYVCSFINEKVYKPYFHYLMRNSSYLPEYKRLSGGIRVGQWDLGYDKFKSLPALLPPTLSEQRAIADWLDAKCADIDAAIELQQRMIDKLKAYKTAVIHQAVTKGLDKNAKLKDSGVQWIGEVPEHWGIVNIGSLYNQRNEKVSDKDYKPLSVTKKGILPQLETAAKTDNGDNRKLVRKNDFAINSRSDRKGSCGISDYDGSVSLINIVLYPIQEIENRYYNWLFHSPEFAEEFYRLGHGIVADLWTTRWSEMKGMRILLPPTLTEQRAIADWLDAKCADIDATIALKEQKQEKLKAYKKTIIFEYVTGKKQVANINKQL</sequence>
<dbReference type="InterPro" id="IPR000055">
    <property type="entry name" value="Restrct_endonuc_typeI_TRD"/>
</dbReference>
<dbReference type="EMBL" id="JAHXCT010000002">
    <property type="protein sequence ID" value="MBW4768950.1"/>
    <property type="molecule type" value="Genomic_DNA"/>
</dbReference>
<dbReference type="Proteomes" id="UP000788426">
    <property type="component" value="Unassembled WGS sequence"/>
</dbReference>
<dbReference type="PANTHER" id="PTHR43140">
    <property type="entry name" value="TYPE-1 RESTRICTION ENZYME ECOKI SPECIFICITY PROTEIN"/>
    <property type="match status" value="1"/>
</dbReference>
<accession>A0ABS6YBJ2</accession>
<protein>
    <submittedName>
        <fullName evidence="2">Restriction endonuclease subunit S</fullName>
    </submittedName>
</protein>
<keyword evidence="3" id="KW-1185">Reference proteome</keyword>